<dbReference type="AlphaFoldDB" id="A0A813GU99"/>
<dbReference type="GO" id="GO:0043041">
    <property type="term" value="P:amino acid activation for nonribosomal peptide biosynthetic process"/>
    <property type="evidence" value="ECO:0007669"/>
    <property type="project" value="TreeGrafter"/>
</dbReference>
<dbReference type="SUPFAM" id="SSF56801">
    <property type="entry name" value="Acetyl-CoA synthetase-like"/>
    <property type="match status" value="1"/>
</dbReference>
<reference evidence="1" key="1">
    <citation type="submission" date="2021-02" db="EMBL/GenBank/DDBJ databases">
        <authorList>
            <person name="Dougan E. K."/>
            <person name="Rhodes N."/>
            <person name="Thang M."/>
            <person name="Chan C."/>
        </authorList>
    </citation>
    <scope>NUCLEOTIDE SEQUENCE</scope>
</reference>
<name>A0A813GU99_POLGL</name>
<evidence type="ECO:0000313" key="1">
    <source>
        <dbReference type="EMBL" id="CAE8626552.1"/>
    </source>
</evidence>
<gene>
    <name evidence="1" type="ORF">PGLA1383_LOCUS43478</name>
</gene>
<sequence length="223" mass="23977">MASPTSRDRGYGATGSWRAVHEVVDHFAALQPSAPALEDAQGAWSYAELQAASRQLAGALASKWPQVAQRAAPAPCWEEQPQAPRPVALYMERSREFFALCLAAWRLGLPVVALSQDMPDKKVEAQRNAQILEQLRPLALIARRSEASDSSAADASTQSRILEELLQEDATFVDLLEAEERALPLRTMAQQVCSACRTSPLAVLGCCTVGVAPPAFGAHATKG</sequence>
<protein>
    <recommendedName>
        <fullName evidence="3">AMP-dependent synthetase/ligase domain-containing protein</fullName>
    </recommendedName>
</protein>
<dbReference type="Gene3D" id="3.40.50.980">
    <property type="match status" value="1"/>
</dbReference>
<dbReference type="GO" id="GO:0005737">
    <property type="term" value="C:cytoplasm"/>
    <property type="evidence" value="ECO:0007669"/>
    <property type="project" value="TreeGrafter"/>
</dbReference>
<dbReference type="GO" id="GO:0044550">
    <property type="term" value="P:secondary metabolite biosynthetic process"/>
    <property type="evidence" value="ECO:0007669"/>
    <property type="project" value="TreeGrafter"/>
</dbReference>
<dbReference type="GO" id="GO:0031177">
    <property type="term" value="F:phosphopantetheine binding"/>
    <property type="evidence" value="ECO:0007669"/>
    <property type="project" value="TreeGrafter"/>
</dbReference>
<organism evidence="1 2">
    <name type="scientific">Polarella glacialis</name>
    <name type="common">Dinoflagellate</name>
    <dbReference type="NCBI Taxonomy" id="89957"/>
    <lineage>
        <taxon>Eukaryota</taxon>
        <taxon>Sar</taxon>
        <taxon>Alveolata</taxon>
        <taxon>Dinophyceae</taxon>
        <taxon>Suessiales</taxon>
        <taxon>Suessiaceae</taxon>
        <taxon>Polarella</taxon>
    </lineage>
</organism>
<evidence type="ECO:0000313" key="2">
    <source>
        <dbReference type="Proteomes" id="UP000654075"/>
    </source>
</evidence>
<evidence type="ECO:0008006" key="3">
    <source>
        <dbReference type="Google" id="ProtNLM"/>
    </source>
</evidence>
<dbReference type="PANTHER" id="PTHR45527:SF1">
    <property type="entry name" value="FATTY ACID SYNTHASE"/>
    <property type="match status" value="1"/>
</dbReference>
<proteinExistence type="predicted"/>
<accession>A0A813GU99</accession>
<dbReference type="Proteomes" id="UP000654075">
    <property type="component" value="Unassembled WGS sequence"/>
</dbReference>
<comment type="caution">
    <text evidence="1">The sequence shown here is derived from an EMBL/GenBank/DDBJ whole genome shotgun (WGS) entry which is preliminary data.</text>
</comment>
<dbReference type="EMBL" id="CAJNNV010028989">
    <property type="protein sequence ID" value="CAE8626552.1"/>
    <property type="molecule type" value="Genomic_DNA"/>
</dbReference>
<dbReference type="PANTHER" id="PTHR45527">
    <property type="entry name" value="NONRIBOSOMAL PEPTIDE SYNTHETASE"/>
    <property type="match status" value="1"/>
</dbReference>
<keyword evidence="2" id="KW-1185">Reference proteome</keyword>